<dbReference type="GO" id="GO:0019843">
    <property type="term" value="F:rRNA binding"/>
    <property type="evidence" value="ECO:0007669"/>
    <property type="project" value="UniProtKB-UniRule"/>
</dbReference>
<sequence length="586" mass="67358">MQLNGTIRYSKNQLRKRVVSMPFDGLFTHAMIAELRSKIIGGRVTKISQPFPNEIILTIRSQRQNHPLLLSAHPNYARIQITQIPYNNPPVPTNFTMTLRKYLENAKITEISQLDNDRVAYFSFTTRNELGDELPLLLSIEIMGRYSNVLLINQAENKILDTIKHIGPSQNRFRTLLPGATYIQPPKQDLLNPFTDKSKKYLELVQQFPNREILAKQLQKNYQGIATEHALYLADRLHDVGDDLSTNWDQALKQADCPTPNIVEENKAFFTFFKYDDSKVENAESLSVLLDKFYQKKATSDRVQQQGSQLFHVIKVNLQKNRKKLKKLQQTMDSTQKADILRVKGELLTTYLFQVKRGMTEIELPNYYDSEKPVKIALSNQLSPSQNAQKYFKKYQKLKNAVEYVTNQIKITKAEINYLEEIETQLELADPQDLPDIKVELQQEGYLRAQKQNKSGKVRKNKLGQPDTFYSSEGIKISVGKNNLQNDRLTLKMAQKKDIWLHAKNIHGSHVIIHNSQPGEQTLLEAAELAAYYSKARSSGNVPVDYVEVKNIRKPNGAKPGFVIYEGQQTLYVTPDEDEIKKMKKI</sequence>
<dbReference type="PANTHER" id="PTHR15239:SF6">
    <property type="entry name" value="RIBOSOME QUALITY CONTROL COMPLEX SUBUNIT NEMF"/>
    <property type="match status" value="1"/>
</dbReference>
<dbReference type="Proteomes" id="UP000051727">
    <property type="component" value="Unassembled WGS sequence"/>
</dbReference>
<keyword evidence="1 5" id="KW-0820">tRNA-binding</keyword>
<comment type="similarity">
    <text evidence="5">Belongs to the NEMF family.</text>
</comment>
<evidence type="ECO:0000256" key="2">
    <source>
        <dbReference type="ARBA" id="ARBA00022730"/>
    </source>
</evidence>
<dbReference type="AlphaFoldDB" id="A0A0R2FNR5"/>
<dbReference type="InterPro" id="IPR043682">
    <property type="entry name" value="RqcH_bacterial"/>
</dbReference>
<dbReference type="InterPro" id="IPR008532">
    <property type="entry name" value="NFACT_RNA-bd"/>
</dbReference>
<gene>
    <name evidence="5" type="primary">rqcH</name>
    <name evidence="7" type="ORF">IV36_GL002372</name>
</gene>
<dbReference type="HAMAP" id="MF_00844_B">
    <property type="entry name" value="RqcH_B"/>
    <property type="match status" value="1"/>
</dbReference>
<comment type="caution">
    <text evidence="7">The sequence shown here is derived from an EMBL/GenBank/DDBJ whole genome shotgun (WGS) entry which is preliminary data.</text>
</comment>
<proteinExistence type="inferred from homology"/>
<dbReference type="Pfam" id="PF05833">
    <property type="entry name" value="NFACT_N"/>
    <property type="match status" value="1"/>
</dbReference>
<comment type="subunit">
    <text evidence="5">Associates with stalled 50S ribosomal subunits. Binds to RqcP.</text>
</comment>
<dbReference type="GO" id="GO:0072344">
    <property type="term" value="P:rescue of stalled ribosome"/>
    <property type="evidence" value="ECO:0007669"/>
    <property type="project" value="UniProtKB-UniRule"/>
</dbReference>
<feature type="domain" description="NFACT RNA-binding" evidence="6">
    <location>
        <begin position="469"/>
        <end position="557"/>
    </location>
</feature>
<keyword evidence="2 5" id="KW-0699">rRNA-binding</keyword>
<evidence type="ECO:0000256" key="5">
    <source>
        <dbReference type="HAMAP-Rule" id="MF_00844"/>
    </source>
</evidence>
<evidence type="ECO:0000313" key="8">
    <source>
        <dbReference type="Proteomes" id="UP000051727"/>
    </source>
</evidence>
<comment type="function">
    <text evidence="5">Key component of the ribosome quality control system (RQC), a ribosome-associated complex that mediates the extraction of incompletely synthesized nascent chains from stalled ribosomes and their subsequent degradation. RqcH recruits Ala-charged tRNA, and with RqcP directs the elongation of stalled nascent chains on 50S ribosomal subunits, leading to non-templated C-terminal alanine extensions (Ala tail). The Ala tail promotes nascent chain degradation. May add between 1 and at least 8 Ala residues. Binds to stalled 50S ribosomal subunits.</text>
</comment>
<dbReference type="Gene3D" id="3.40.970.40">
    <property type="entry name" value="fibrinogen binding protein from staphylococcus aureus domain like"/>
    <property type="match status" value="1"/>
</dbReference>
<dbReference type="PANTHER" id="PTHR15239">
    <property type="entry name" value="NUCLEAR EXPORT MEDIATOR FACTOR NEMF"/>
    <property type="match status" value="1"/>
</dbReference>
<accession>A0A0R2FNR5</accession>
<keyword evidence="3 5" id="KW-0694">RNA-binding</keyword>
<dbReference type="PATRIC" id="fig|1618.3.peg.2436"/>
<dbReference type="STRING" id="1618.IV36_GL002372"/>
<dbReference type="InterPro" id="IPR051608">
    <property type="entry name" value="RQC_Subunit_NEMF"/>
</dbReference>
<keyword evidence="4 5" id="KW-0648">Protein biosynthesis</keyword>
<dbReference type="FunFam" id="2.30.310.10:FF:000004">
    <property type="entry name" value="Fibronectin-binding protein A"/>
    <property type="match status" value="1"/>
</dbReference>
<reference evidence="7 8" key="1">
    <citation type="journal article" date="2015" name="Genome Announc.">
        <title>Expanding the biotechnology potential of lactobacilli through comparative genomics of 213 strains and associated genera.</title>
        <authorList>
            <person name="Sun Z."/>
            <person name="Harris H.M."/>
            <person name="McCann A."/>
            <person name="Guo C."/>
            <person name="Argimon S."/>
            <person name="Zhang W."/>
            <person name="Yang X."/>
            <person name="Jeffery I.B."/>
            <person name="Cooney J.C."/>
            <person name="Kagawa T.F."/>
            <person name="Liu W."/>
            <person name="Song Y."/>
            <person name="Salvetti E."/>
            <person name="Wrobel A."/>
            <person name="Rasinkangas P."/>
            <person name="Parkhill J."/>
            <person name="Rea M.C."/>
            <person name="O'Sullivan O."/>
            <person name="Ritari J."/>
            <person name="Douillard F.P."/>
            <person name="Paul Ross R."/>
            <person name="Yang R."/>
            <person name="Briner A.E."/>
            <person name="Felis G.E."/>
            <person name="de Vos W.M."/>
            <person name="Barrangou R."/>
            <person name="Klaenhammer T.R."/>
            <person name="Caufield P.W."/>
            <person name="Cui Y."/>
            <person name="Zhang H."/>
            <person name="O'Toole P.W."/>
        </authorList>
    </citation>
    <scope>NUCLEOTIDE SEQUENCE [LARGE SCALE GENOMIC DNA]</scope>
    <source>
        <strain evidence="7 8">ATCC 27304</strain>
    </source>
</reference>
<dbReference type="GO" id="GO:0043023">
    <property type="term" value="F:ribosomal large subunit binding"/>
    <property type="evidence" value="ECO:0007669"/>
    <property type="project" value="UniProtKB-UniRule"/>
</dbReference>
<evidence type="ECO:0000256" key="1">
    <source>
        <dbReference type="ARBA" id="ARBA00022555"/>
    </source>
</evidence>
<dbReference type="Pfam" id="PF05670">
    <property type="entry name" value="NFACT-R_1"/>
    <property type="match status" value="1"/>
</dbReference>
<name>A0A0R2FNR5_9LACO</name>
<dbReference type="EMBL" id="JQAR01000009">
    <property type="protein sequence ID" value="KRN30120.1"/>
    <property type="molecule type" value="Genomic_DNA"/>
</dbReference>
<organism evidence="7 8">
    <name type="scientific">Liquorilactobacillus mali</name>
    <dbReference type="NCBI Taxonomy" id="1618"/>
    <lineage>
        <taxon>Bacteria</taxon>
        <taxon>Bacillati</taxon>
        <taxon>Bacillota</taxon>
        <taxon>Bacilli</taxon>
        <taxon>Lactobacillales</taxon>
        <taxon>Lactobacillaceae</taxon>
        <taxon>Liquorilactobacillus</taxon>
    </lineage>
</organism>
<evidence type="ECO:0000256" key="4">
    <source>
        <dbReference type="ARBA" id="ARBA00022917"/>
    </source>
</evidence>
<dbReference type="GO" id="GO:1990112">
    <property type="term" value="C:RQC complex"/>
    <property type="evidence" value="ECO:0007669"/>
    <property type="project" value="TreeGrafter"/>
</dbReference>
<evidence type="ECO:0000313" key="7">
    <source>
        <dbReference type="EMBL" id="KRN30120.1"/>
    </source>
</evidence>
<protein>
    <recommendedName>
        <fullName evidence="5">Rqc2 homolog RqcH</fullName>
        <shortName evidence="5">RqcH</shortName>
    </recommendedName>
</protein>
<evidence type="ECO:0000259" key="6">
    <source>
        <dbReference type="Pfam" id="PF05670"/>
    </source>
</evidence>
<dbReference type="GO" id="GO:0000049">
    <property type="term" value="F:tRNA binding"/>
    <property type="evidence" value="ECO:0007669"/>
    <property type="project" value="UniProtKB-UniRule"/>
</dbReference>
<evidence type="ECO:0000256" key="3">
    <source>
        <dbReference type="ARBA" id="ARBA00022884"/>
    </source>
</evidence>
<dbReference type="Gene3D" id="2.30.310.10">
    <property type="entry name" value="ibrinogen binding protein from staphylococcus aureus domain"/>
    <property type="match status" value="1"/>
</dbReference>